<evidence type="ECO:0000313" key="2">
    <source>
        <dbReference type="Proteomes" id="UP000499080"/>
    </source>
</evidence>
<proteinExistence type="predicted"/>
<name>A0A4Y2NS94_ARAVE</name>
<organism evidence="1 2">
    <name type="scientific">Araneus ventricosus</name>
    <name type="common">Orbweaver spider</name>
    <name type="synonym">Epeira ventricosa</name>
    <dbReference type="NCBI Taxonomy" id="182803"/>
    <lineage>
        <taxon>Eukaryota</taxon>
        <taxon>Metazoa</taxon>
        <taxon>Ecdysozoa</taxon>
        <taxon>Arthropoda</taxon>
        <taxon>Chelicerata</taxon>
        <taxon>Arachnida</taxon>
        <taxon>Araneae</taxon>
        <taxon>Araneomorphae</taxon>
        <taxon>Entelegynae</taxon>
        <taxon>Araneoidea</taxon>
        <taxon>Araneidae</taxon>
        <taxon>Araneus</taxon>
    </lineage>
</organism>
<sequence length="86" mass="10007">MPLNIKWPWTAGTGRHFPGFPSRCTCPKRNNHWPYLSGYHSEATSSYVQRGIGRRFCFSEILETIVNECLEEEDTSRLEWPSSFPI</sequence>
<accession>A0A4Y2NS94</accession>
<dbReference type="EMBL" id="BGPR01009776">
    <property type="protein sequence ID" value="GBN42201.1"/>
    <property type="molecule type" value="Genomic_DNA"/>
</dbReference>
<protein>
    <submittedName>
        <fullName evidence="1">Uncharacterized protein</fullName>
    </submittedName>
</protein>
<comment type="caution">
    <text evidence="1">The sequence shown here is derived from an EMBL/GenBank/DDBJ whole genome shotgun (WGS) entry which is preliminary data.</text>
</comment>
<gene>
    <name evidence="1" type="ORF">AVEN_85943_1</name>
</gene>
<dbReference type="Proteomes" id="UP000499080">
    <property type="component" value="Unassembled WGS sequence"/>
</dbReference>
<reference evidence="1 2" key="1">
    <citation type="journal article" date="2019" name="Sci. Rep.">
        <title>Orb-weaving spider Araneus ventricosus genome elucidates the spidroin gene catalogue.</title>
        <authorList>
            <person name="Kono N."/>
            <person name="Nakamura H."/>
            <person name="Ohtoshi R."/>
            <person name="Moran D.A.P."/>
            <person name="Shinohara A."/>
            <person name="Yoshida Y."/>
            <person name="Fujiwara M."/>
            <person name="Mori M."/>
            <person name="Tomita M."/>
            <person name="Arakawa K."/>
        </authorList>
    </citation>
    <scope>NUCLEOTIDE SEQUENCE [LARGE SCALE GENOMIC DNA]</scope>
</reference>
<evidence type="ECO:0000313" key="1">
    <source>
        <dbReference type="EMBL" id="GBN42201.1"/>
    </source>
</evidence>
<dbReference type="AlphaFoldDB" id="A0A4Y2NS94"/>
<keyword evidence="2" id="KW-1185">Reference proteome</keyword>